<sequence length="130" mass="15357">MREGKKNDDDGIVWPPRNKKKFETLSYLREIALGSRLSSQQEMGSLPVWILKSRTLSSTVRTTGLQEYYDGRYWTMWKLPHVRLHVQRQPKSSGSWRKPTKLLPRLSVHQFSYSSMSLLIIPPLWELYYS</sequence>
<proteinExistence type="predicted"/>
<comment type="caution">
    <text evidence="1">The sequence shown here is derived from an EMBL/GenBank/DDBJ whole genome shotgun (WGS) entry which is preliminary data.</text>
</comment>
<evidence type="ECO:0000313" key="1">
    <source>
        <dbReference type="EMBL" id="PON78612.1"/>
    </source>
</evidence>
<reference evidence="2" key="1">
    <citation type="submission" date="2016-06" db="EMBL/GenBank/DDBJ databases">
        <title>Parallel loss of symbiosis genes in relatives of nitrogen-fixing non-legume Parasponia.</title>
        <authorList>
            <person name="Van Velzen R."/>
            <person name="Holmer R."/>
            <person name="Bu F."/>
            <person name="Rutten L."/>
            <person name="Van Zeijl A."/>
            <person name="Liu W."/>
            <person name="Santuari L."/>
            <person name="Cao Q."/>
            <person name="Sharma T."/>
            <person name="Shen D."/>
            <person name="Roswanjaya Y."/>
            <person name="Wardhani T."/>
            <person name="Kalhor M.S."/>
            <person name="Jansen J."/>
            <person name="Van den Hoogen J."/>
            <person name="Gungor B."/>
            <person name="Hartog M."/>
            <person name="Hontelez J."/>
            <person name="Verver J."/>
            <person name="Yang W.-C."/>
            <person name="Schijlen E."/>
            <person name="Repin R."/>
            <person name="Schilthuizen M."/>
            <person name="Schranz E."/>
            <person name="Heidstra R."/>
            <person name="Miyata K."/>
            <person name="Fedorova E."/>
            <person name="Kohlen W."/>
            <person name="Bisseling T."/>
            <person name="Smit S."/>
            <person name="Geurts R."/>
        </authorList>
    </citation>
    <scope>NUCLEOTIDE SEQUENCE [LARGE SCALE GENOMIC DNA]</scope>
    <source>
        <strain evidence="2">cv. WU1-14</strain>
    </source>
</reference>
<dbReference type="PRINTS" id="PR00152">
    <property type="entry name" value="RUBISCOSMALL"/>
</dbReference>
<dbReference type="InterPro" id="IPR036385">
    <property type="entry name" value="RuBisCO_ssu_sf"/>
</dbReference>
<dbReference type="EMBL" id="JXTB01000008">
    <property type="protein sequence ID" value="PON78612.1"/>
    <property type="molecule type" value="Genomic_DNA"/>
</dbReference>
<protein>
    <submittedName>
        <fullName evidence="1">Ribulose bisphosphate carboxylase, small chain</fullName>
    </submittedName>
</protein>
<organism evidence="1 2">
    <name type="scientific">Parasponia andersonii</name>
    <name type="common">Sponia andersonii</name>
    <dbReference type="NCBI Taxonomy" id="3476"/>
    <lineage>
        <taxon>Eukaryota</taxon>
        <taxon>Viridiplantae</taxon>
        <taxon>Streptophyta</taxon>
        <taxon>Embryophyta</taxon>
        <taxon>Tracheophyta</taxon>
        <taxon>Spermatophyta</taxon>
        <taxon>Magnoliopsida</taxon>
        <taxon>eudicotyledons</taxon>
        <taxon>Gunneridae</taxon>
        <taxon>Pentapetalae</taxon>
        <taxon>rosids</taxon>
        <taxon>fabids</taxon>
        <taxon>Rosales</taxon>
        <taxon>Cannabaceae</taxon>
        <taxon>Parasponia</taxon>
    </lineage>
</organism>
<dbReference type="SUPFAM" id="SSF55239">
    <property type="entry name" value="RuBisCO, small subunit"/>
    <property type="match status" value="1"/>
</dbReference>
<dbReference type="AlphaFoldDB" id="A0A2P5DZ93"/>
<keyword evidence="2" id="KW-1185">Reference proteome</keyword>
<dbReference type="Gene3D" id="3.30.190.10">
    <property type="entry name" value="Ribulose bisphosphate carboxylase, small subunit"/>
    <property type="match status" value="1"/>
</dbReference>
<dbReference type="InterPro" id="IPR024681">
    <property type="entry name" value="RuBisCO_ssu"/>
</dbReference>
<gene>
    <name evidence="1" type="ORF">PanWU01x14_018700</name>
</gene>
<evidence type="ECO:0000313" key="2">
    <source>
        <dbReference type="Proteomes" id="UP000237105"/>
    </source>
</evidence>
<dbReference type="Proteomes" id="UP000237105">
    <property type="component" value="Unassembled WGS sequence"/>
</dbReference>
<name>A0A2P5DZ93_PARAD</name>
<accession>A0A2P5DZ93</accession>